<evidence type="ECO:0000256" key="3">
    <source>
        <dbReference type="ARBA" id="ARBA00022670"/>
    </source>
</evidence>
<evidence type="ECO:0000256" key="5">
    <source>
        <dbReference type="ARBA" id="ARBA00023180"/>
    </source>
</evidence>
<dbReference type="PROSITE" id="PS00560">
    <property type="entry name" value="CARBOXYPEPT_SER_HIS"/>
    <property type="match status" value="1"/>
</dbReference>
<accession>A0A9P1M771</accession>
<dbReference type="InterPro" id="IPR033124">
    <property type="entry name" value="Ser_caboxypep_his_AS"/>
</dbReference>
<evidence type="ECO:0000313" key="6">
    <source>
        <dbReference type="EMBL" id="CAI4210324.1"/>
    </source>
</evidence>
<sequence>MPISSGFSFDIPTPGKLDLLSGGIFPQWYPSPSGPTLNGTFSSQNALAIPLTSEHTAAILWEFMQTHMFTRRSLDLKSREANPPRSCGHDPTQPRPIAISHLGIFSGLVDYLVQENTCPRPRYKRRPAQHRKNTDVQNACLAAFEVCLSDVHAPFETLSTLSPYDIAHNRSTQFPEPFAYGFLNREEIQQRLGVDIRGATASTIPLVILHFPALGELLDHGIPVTLAYGDRDYGANWFGGEALTKSIPFNASAPFLSAGYQDFLVQGAIAGKTRQAGLLSFTRIFQAGHAIPFYNPPATYALFRRAMSNTDIPRGLLPASAADASFSTSGPKSIRHLTQVAGPVRGSTFCYVLAPPLVLGQCSAEQLAGLQDGSALVVDFIVQ</sequence>
<keyword evidence="4" id="KW-0378">Hydrolase</keyword>
<dbReference type="Proteomes" id="UP000838763">
    <property type="component" value="Unassembled WGS sequence"/>
</dbReference>
<dbReference type="AlphaFoldDB" id="A0A9P1M771"/>
<keyword evidence="3" id="KW-0645">Protease</keyword>
<comment type="caution">
    <text evidence="6">The sequence shown here is derived from an EMBL/GenBank/DDBJ whole genome shotgun (WGS) entry which is preliminary data.</text>
</comment>
<dbReference type="Gene3D" id="3.40.50.1820">
    <property type="entry name" value="alpha/beta hydrolase"/>
    <property type="match status" value="1"/>
</dbReference>
<dbReference type="GO" id="GO:0004185">
    <property type="term" value="F:serine-type carboxypeptidase activity"/>
    <property type="evidence" value="ECO:0007669"/>
    <property type="project" value="InterPro"/>
</dbReference>
<keyword evidence="5" id="KW-0325">Glycoprotein</keyword>
<dbReference type="InterPro" id="IPR029058">
    <property type="entry name" value="AB_hydrolase_fold"/>
</dbReference>
<dbReference type="OrthoDB" id="443318at2759"/>
<reference evidence="6" key="1">
    <citation type="submission" date="2022-11" db="EMBL/GenBank/DDBJ databases">
        <authorList>
            <person name="Scott C."/>
            <person name="Bruce N."/>
        </authorList>
    </citation>
    <scope>NUCLEOTIDE SEQUENCE</scope>
</reference>
<organism evidence="6 7">
    <name type="scientific">Parascedosporium putredinis</name>
    <dbReference type="NCBI Taxonomy" id="1442378"/>
    <lineage>
        <taxon>Eukaryota</taxon>
        <taxon>Fungi</taxon>
        <taxon>Dikarya</taxon>
        <taxon>Ascomycota</taxon>
        <taxon>Pezizomycotina</taxon>
        <taxon>Sordariomycetes</taxon>
        <taxon>Hypocreomycetidae</taxon>
        <taxon>Microascales</taxon>
        <taxon>Microascaceae</taxon>
        <taxon>Parascedosporium</taxon>
    </lineage>
</organism>
<dbReference type="GO" id="GO:0006508">
    <property type="term" value="P:proteolysis"/>
    <property type="evidence" value="ECO:0007669"/>
    <property type="project" value="UniProtKB-KW"/>
</dbReference>
<dbReference type="SUPFAM" id="SSF53474">
    <property type="entry name" value="alpha/beta-Hydrolases"/>
    <property type="match status" value="1"/>
</dbReference>
<name>A0A9P1M771_9PEZI</name>
<keyword evidence="2" id="KW-0121">Carboxypeptidase</keyword>
<proteinExistence type="inferred from homology"/>
<dbReference type="EMBL" id="CALLCH030000001">
    <property type="protein sequence ID" value="CAI4210324.1"/>
    <property type="molecule type" value="Genomic_DNA"/>
</dbReference>
<keyword evidence="7" id="KW-1185">Reference proteome</keyword>
<evidence type="ECO:0000313" key="7">
    <source>
        <dbReference type="Proteomes" id="UP000838763"/>
    </source>
</evidence>
<evidence type="ECO:0000256" key="2">
    <source>
        <dbReference type="ARBA" id="ARBA00022645"/>
    </source>
</evidence>
<comment type="similarity">
    <text evidence="1">Belongs to the peptidase S10 family.</text>
</comment>
<dbReference type="InterPro" id="IPR001563">
    <property type="entry name" value="Peptidase_S10"/>
</dbReference>
<evidence type="ECO:0000256" key="1">
    <source>
        <dbReference type="ARBA" id="ARBA00009431"/>
    </source>
</evidence>
<dbReference type="Pfam" id="PF00450">
    <property type="entry name" value="Peptidase_S10"/>
    <property type="match status" value="1"/>
</dbReference>
<gene>
    <name evidence="6" type="ORF">PPNO1_LOCUS126</name>
</gene>
<protein>
    <submittedName>
        <fullName evidence="6">Uncharacterized protein</fullName>
    </submittedName>
</protein>
<evidence type="ECO:0000256" key="4">
    <source>
        <dbReference type="ARBA" id="ARBA00022801"/>
    </source>
</evidence>